<sequence>MDIVAVISHIKAESSTVTVHALADKFGYSEAYFSRAFKQEVGISPSEYIQAVKREQAIEEIITNDRSILSSQLKAGYLSEGSFSNLIKKAMSISPKQLSKNKLEILKDYNDSEKDYLEEAEDVGYDLQVNITCSEKFDGIVFVGLFKKPLPDRPPVIGIPILNYPKNNCVDFSNVPPGSYYVMACVIHKTLDPTKLFVLKDNLRGKIDTPFEFPGKYNCELLLRPPHISDPPITVNLPKLFIETVKSKVKEFRSD</sequence>
<dbReference type="GO" id="GO:0043565">
    <property type="term" value="F:sequence-specific DNA binding"/>
    <property type="evidence" value="ECO:0007669"/>
    <property type="project" value="InterPro"/>
</dbReference>
<feature type="domain" description="HTH araC/xylS-type" evidence="4">
    <location>
        <begin position="1"/>
        <end position="101"/>
    </location>
</feature>
<organism evidence="5 6">
    <name type="scientific">Aliicoccus persicus</name>
    <dbReference type="NCBI Taxonomy" id="930138"/>
    <lineage>
        <taxon>Bacteria</taxon>
        <taxon>Bacillati</taxon>
        <taxon>Bacillota</taxon>
        <taxon>Bacilli</taxon>
        <taxon>Bacillales</taxon>
        <taxon>Staphylococcaceae</taxon>
        <taxon>Aliicoccus</taxon>
    </lineage>
</organism>
<protein>
    <submittedName>
        <fullName evidence="5">AraC-type DNA-binding protein</fullName>
    </submittedName>
</protein>
<gene>
    <name evidence="5" type="ORF">SAMN05192557_1870</name>
</gene>
<evidence type="ECO:0000256" key="1">
    <source>
        <dbReference type="ARBA" id="ARBA00023015"/>
    </source>
</evidence>
<dbReference type="OrthoDB" id="247151at2"/>
<dbReference type="Gene3D" id="1.10.10.60">
    <property type="entry name" value="Homeodomain-like"/>
    <property type="match status" value="1"/>
</dbReference>
<dbReference type="PANTHER" id="PTHR47504">
    <property type="entry name" value="RIGHT ORIGIN-BINDING PROTEIN"/>
    <property type="match status" value="1"/>
</dbReference>
<dbReference type="InterPro" id="IPR009057">
    <property type="entry name" value="Homeodomain-like_sf"/>
</dbReference>
<keyword evidence="3" id="KW-0804">Transcription</keyword>
<evidence type="ECO:0000259" key="4">
    <source>
        <dbReference type="PROSITE" id="PS01124"/>
    </source>
</evidence>
<dbReference type="RefSeq" id="WP_091476235.1">
    <property type="nucleotide sequence ID" value="NZ_FOIT01000006.1"/>
</dbReference>
<dbReference type="Pfam" id="PF12833">
    <property type="entry name" value="HTH_18"/>
    <property type="match status" value="1"/>
</dbReference>
<proteinExistence type="predicted"/>
<dbReference type="Proteomes" id="UP000243605">
    <property type="component" value="Unassembled WGS sequence"/>
</dbReference>
<dbReference type="SMART" id="SM00342">
    <property type="entry name" value="HTH_ARAC"/>
    <property type="match status" value="1"/>
</dbReference>
<dbReference type="EMBL" id="FOIT01000006">
    <property type="protein sequence ID" value="SEW15460.1"/>
    <property type="molecule type" value="Genomic_DNA"/>
</dbReference>
<evidence type="ECO:0000256" key="3">
    <source>
        <dbReference type="ARBA" id="ARBA00023163"/>
    </source>
</evidence>
<keyword evidence="1" id="KW-0805">Transcription regulation</keyword>
<dbReference type="InterPro" id="IPR050959">
    <property type="entry name" value="MarA-like"/>
</dbReference>
<evidence type="ECO:0000313" key="5">
    <source>
        <dbReference type="EMBL" id="SEW15460.1"/>
    </source>
</evidence>
<reference evidence="5 6" key="1">
    <citation type="submission" date="2016-10" db="EMBL/GenBank/DDBJ databases">
        <authorList>
            <person name="Varghese N."/>
            <person name="Submissions S."/>
        </authorList>
    </citation>
    <scope>NUCLEOTIDE SEQUENCE [LARGE SCALE GENOMIC DNA]</scope>
    <source>
        <strain evidence="5 6">IBRC-M10081</strain>
    </source>
</reference>
<keyword evidence="6" id="KW-1185">Reference proteome</keyword>
<evidence type="ECO:0000313" key="6">
    <source>
        <dbReference type="Proteomes" id="UP000243605"/>
    </source>
</evidence>
<dbReference type="InterPro" id="IPR018060">
    <property type="entry name" value="HTH_AraC"/>
</dbReference>
<dbReference type="PROSITE" id="PS01124">
    <property type="entry name" value="HTH_ARAC_FAMILY_2"/>
    <property type="match status" value="1"/>
</dbReference>
<dbReference type="SUPFAM" id="SSF46689">
    <property type="entry name" value="Homeodomain-like"/>
    <property type="match status" value="1"/>
</dbReference>
<dbReference type="PANTHER" id="PTHR47504:SF6">
    <property type="entry name" value="ARAC-FAMILY TRANSCRIPTIONAL REGULATOR"/>
    <property type="match status" value="1"/>
</dbReference>
<keyword evidence="2 5" id="KW-0238">DNA-binding</keyword>
<dbReference type="AlphaFoldDB" id="A0A662Z531"/>
<evidence type="ECO:0000256" key="2">
    <source>
        <dbReference type="ARBA" id="ARBA00023125"/>
    </source>
</evidence>
<dbReference type="GO" id="GO:0003700">
    <property type="term" value="F:DNA-binding transcription factor activity"/>
    <property type="evidence" value="ECO:0007669"/>
    <property type="project" value="InterPro"/>
</dbReference>
<accession>A0A662Z531</accession>
<name>A0A662Z531_9STAP</name>